<feature type="region of interest" description="Disordered" evidence="19">
    <location>
        <begin position="1"/>
        <end position="99"/>
    </location>
</feature>
<keyword evidence="14" id="KW-0966">Cell projection</keyword>
<evidence type="ECO:0000256" key="4">
    <source>
        <dbReference type="ARBA" id="ARBA00009316"/>
    </source>
</evidence>
<evidence type="ECO:0000313" key="20">
    <source>
        <dbReference type="Ensembl" id="ENSAPOP00000032295.1"/>
    </source>
</evidence>
<organism evidence="20 21">
    <name type="scientific">Acanthochromis polyacanthus</name>
    <name type="common">spiny chromis</name>
    <dbReference type="NCBI Taxonomy" id="80966"/>
    <lineage>
        <taxon>Eukaryota</taxon>
        <taxon>Metazoa</taxon>
        <taxon>Chordata</taxon>
        <taxon>Craniata</taxon>
        <taxon>Vertebrata</taxon>
        <taxon>Euteleostomi</taxon>
        <taxon>Actinopterygii</taxon>
        <taxon>Neopterygii</taxon>
        <taxon>Teleostei</taxon>
        <taxon>Neoteleostei</taxon>
        <taxon>Acanthomorphata</taxon>
        <taxon>Ovalentaria</taxon>
        <taxon>Pomacentridae</taxon>
        <taxon>Acanthochromis</taxon>
    </lineage>
</organism>
<evidence type="ECO:0000256" key="5">
    <source>
        <dbReference type="ARBA" id="ARBA00022473"/>
    </source>
</evidence>
<keyword evidence="9" id="KW-0282">Flagellum</keyword>
<evidence type="ECO:0000256" key="14">
    <source>
        <dbReference type="ARBA" id="ARBA00023273"/>
    </source>
</evidence>
<feature type="compositionally biased region" description="Low complexity" evidence="19">
    <location>
        <begin position="11"/>
        <end position="21"/>
    </location>
</feature>
<keyword evidence="7" id="KW-0493">Microtubule</keyword>
<evidence type="ECO:0000256" key="13">
    <source>
        <dbReference type="ARBA" id="ARBA00023212"/>
    </source>
</evidence>
<name>A0A3Q1HX94_9TELE</name>
<evidence type="ECO:0000256" key="16">
    <source>
        <dbReference type="ARBA" id="ARBA00041830"/>
    </source>
</evidence>
<keyword evidence="13" id="KW-0206">Cytoskeleton</keyword>
<feature type="coiled-coil region" evidence="18">
    <location>
        <begin position="667"/>
        <end position="719"/>
    </location>
</feature>
<feature type="compositionally biased region" description="Pro residues" evidence="19">
    <location>
        <begin position="1"/>
        <end position="10"/>
    </location>
</feature>
<dbReference type="GeneID" id="110969762"/>
<dbReference type="OrthoDB" id="413404at2759"/>
<dbReference type="GO" id="GO:0030154">
    <property type="term" value="P:cell differentiation"/>
    <property type="evidence" value="ECO:0007669"/>
    <property type="project" value="UniProtKB-KW"/>
</dbReference>
<dbReference type="Proteomes" id="UP000257200">
    <property type="component" value="Unplaced"/>
</dbReference>
<evidence type="ECO:0000313" key="21">
    <source>
        <dbReference type="Proteomes" id="UP000257200"/>
    </source>
</evidence>
<evidence type="ECO:0000256" key="11">
    <source>
        <dbReference type="ARBA" id="ARBA00023054"/>
    </source>
</evidence>
<dbReference type="STRING" id="80966.ENSAPOP00000032295"/>
<dbReference type="InterPro" id="IPR026099">
    <property type="entry name" value="Odf2-rel"/>
</dbReference>
<keyword evidence="21" id="KW-1185">Reference proteome</keyword>
<evidence type="ECO:0000256" key="8">
    <source>
        <dbReference type="ARBA" id="ARBA00022782"/>
    </source>
</evidence>
<dbReference type="GO" id="GO:0005814">
    <property type="term" value="C:centriole"/>
    <property type="evidence" value="ECO:0007669"/>
    <property type="project" value="UniProtKB-SubCell"/>
</dbReference>
<evidence type="ECO:0000256" key="3">
    <source>
        <dbReference type="ARBA" id="ARBA00004647"/>
    </source>
</evidence>
<dbReference type="PANTHER" id="PTHR23162:SF8">
    <property type="entry name" value="OUTER DENSE FIBER PROTEIN 2"/>
    <property type="match status" value="1"/>
</dbReference>
<evidence type="ECO:0000256" key="9">
    <source>
        <dbReference type="ARBA" id="ARBA00022846"/>
    </source>
</evidence>
<keyword evidence="8" id="KW-0221">Differentiation</keyword>
<comment type="subcellular location">
    <subcellularLocation>
        <location evidence="2">Cell projection</location>
        <location evidence="2">Cilium</location>
        <location evidence="2">Flagellum</location>
    </subcellularLocation>
    <subcellularLocation>
        <location evidence="1">Cytoplasm</location>
        <location evidence="1">Cytoskeleton</location>
        <location evidence="1">Microtubule organizing center</location>
        <location evidence="1">Centrosome</location>
        <location evidence="1">Centriole</location>
    </subcellularLocation>
    <subcellularLocation>
        <location evidence="3">Cytoplasm</location>
        <location evidence="3">Cytoskeleton</location>
        <location evidence="3">Spindle pole</location>
    </subcellularLocation>
</comment>
<reference evidence="20" key="1">
    <citation type="submission" date="2025-08" db="UniProtKB">
        <authorList>
            <consortium name="Ensembl"/>
        </authorList>
    </citation>
    <scope>IDENTIFICATION</scope>
</reference>
<proteinExistence type="inferred from homology"/>
<keyword evidence="5" id="KW-0217">Developmental protein</keyword>
<dbReference type="GO" id="GO:0000922">
    <property type="term" value="C:spindle pole"/>
    <property type="evidence" value="ECO:0007669"/>
    <property type="project" value="UniProtKB-SubCell"/>
</dbReference>
<evidence type="ECO:0000256" key="19">
    <source>
        <dbReference type="SAM" id="MobiDB-lite"/>
    </source>
</evidence>
<feature type="coiled-coil region" evidence="18">
    <location>
        <begin position="445"/>
        <end position="637"/>
    </location>
</feature>
<protein>
    <recommendedName>
        <fullName evidence="15">Outer dense fiber protein 2</fullName>
    </recommendedName>
    <alternativeName>
        <fullName evidence="16">Cenexin</fullName>
    </alternativeName>
    <alternativeName>
        <fullName evidence="17">Outer dense fiber of sperm tails protein 2</fullName>
    </alternativeName>
</protein>
<dbReference type="InParanoid" id="A0A3Q1HX94"/>
<evidence type="ECO:0000256" key="2">
    <source>
        <dbReference type="ARBA" id="ARBA00004230"/>
    </source>
</evidence>
<dbReference type="GeneTree" id="ENSGT00530000063497"/>
<dbReference type="AlphaFoldDB" id="A0A3Q1HX94"/>
<dbReference type="GO" id="GO:1902017">
    <property type="term" value="P:regulation of cilium assembly"/>
    <property type="evidence" value="ECO:0007669"/>
    <property type="project" value="TreeGrafter"/>
</dbReference>
<comment type="similarity">
    <text evidence="4">Belongs to the ODF2 family.</text>
</comment>
<dbReference type="GO" id="GO:0031514">
    <property type="term" value="C:motile cilium"/>
    <property type="evidence" value="ECO:0007669"/>
    <property type="project" value="UniProtKB-SubCell"/>
</dbReference>
<accession>A0A3Q1HX94</accession>
<feature type="coiled-coil region" evidence="18">
    <location>
        <begin position="183"/>
        <end position="412"/>
    </location>
</feature>
<dbReference type="RefSeq" id="XP_022075613.1">
    <property type="nucleotide sequence ID" value="XM_022219921.2"/>
</dbReference>
<keyword evidence="6" id="KW-0963">Cytoplasm</keyword>
<keyword evidence="10" id="KW-0744">Spermatogenesis</keyword>
<dbReference type="GO" id="GO:0005874">
    <property type="term" value="C:microtubule"/>
    <property type="evidence" value="ECO:0007669"/>
    <property type="project" value="UniProtKB-KW"/>
</dbReference>
<evidence type="ECO:0000256" key="12">
    <source>
        <dbReference type="ARBA" id="ARBA00023069"/>
    </source>
</evidence>
<keyword evidence="12" id="KW-0969">Cilium</keyword>
<dbReference type="SUPFAM" id="SSF57997">
    <property type="entry name" value="Tropomyosin"/>
    <property type="match status" value="1"/>
</dbReference>
<dbReference type="GO" id="GO:0007283">
    <property type="term" value="P:spermatogenesis"/>
    <property type="evidence" value="ECO:0007669"/>
    <property type="project" value="UniProtKB-KW"/>
</dbReference>
<evidence type="ECO:0000256" key="10">
    <source>
        <dbReference type="ARBA" id="ARBA00022871"/>
    </source>
</evidence>
<evidence type="ECO:0000256" key="7">
    <source>
        <dbReference type="ARBA" id="ARBA00022701"/>
    </source>
</evidence>
<evidence type="ECO:0000256" key="18">
    <source>
        <dbReference type="SAM" id="Coils"/>
    </source>
</evidence>
<evidence type="ECO:0000256" key="17">
    <source>
        <dbReference type="ARBA" id="ARBA00043200"/>
    </source>
</evidence>
<evidence type="ECO:0000256" key="6">
    <source>
        <dbReference type="ARBA" id="ARBA00022490"/>
    </source>
</evidence>
<evidence type="ECO:0000256" key="1">
    <source>
        <dbReference type="ARBA" id="ARBA00004114"/>
    </source>
</evidence>
<dbReference type="PANTHER" id="PTHR23162">
    <property type="entry name" value="OUTER DENSE FIBER OF SPERM TAILS 2"/>
    <property type="match status" value="1"/>
</dbReference>
<evidence type="ECO:0000256" key="15">
    <source>
        <dbReference type="ARBA" id="ARBA00040458"/>
    </source>
</evidence>
<dbReference type="Ensembl" id="ENSAPOT00000026104.1">
    <property type="protein sequence ID" value="ENSAPOP00000032295.1"/>
    <property type="gene ID" value="ENSAPOG00000020100.1"/>
</dbReference>
<reference evidence="20" key="2">
    <citation type="submission" date="2025-09" db="UniProtKB">
        <authorList>
            <consortium name="Ensembl"/>
        </authorList>
    </citation>
    <scope>IDENTIFICATION</scope>
</reference>
<keyword evidence="11 18" id="KW-0175">Coiled coil</keyword>
<dbReference type="Gene3D" id="1.10.287.2610">
    <property type="match status" value="1"/>
</dbReference>
<sequence length="738" mass="85956">MRTRDSPPPVHVHVPETTPVHVHMKRSPSRASQNMTKGDTGRPKVRQPWIPPGRLSSRRHEGSYKRQPSRAQHQSESGIRRQRDAEETDDEFTAAPTNLGVLLREQESIRRLKKSDSGGHHRATDVLLRALVEAEIDGVAVANQLTALRETTDSLTKDKRLSKIHAASLGRQRELLLEKMEMFDSTNHSLRELLRERSEHERERLVWLEQKEAVKKRLADCEAENVRLLARLTNKEKEALKLTEHLDFEKDNAKTTEELSRILQSTRNHLESQLERAEAEKAHLSAQIQKMQQNHEQQQEELQVLQEELQTVRQQQEEDEEQKQDQQTLLLLTQQAERAEEANRKLSEKLQEKELQLSQALSTSSDWCLRHTKEAAARAQLEEESSALRLQVTELNSQLHSVEEKSRLEREELRDQLHHFSAENTSTKLDNQKLKGDVTSCEEKLRGLHSEARQLKSSIRKYENLVEKYQKKVQQARTESEESCLKLEVAQKEARELKVSLEREKEQLRRELLGRIRELETLPDRLRRSEQQLRDVQQEADGHQRRNLENSAALSEVRHKVEQQGAQLETFQQRNLLLLEENNVLKEKIHNLERRLEDLKAENKETIQTLTLKEADVRSVQQQLEEKTRECSVVSRQLHQALDDAQRQVDSSIQRVLVKEKASQSKALDLQSQLSRARTELSQVQRNKEEMERRFQSQLQNMKERLEQSDSTNRSLQNYVHFLKTSYGNVFGESLLAS</sequence>
<dbReference type="GO" id="GO:0005813">
    <property type="term" value="C:centrosome"/>
    <property type="evidence" value="ECO:0007669"/>
    <property type="project" value="TreeGrafter"/>
</dbReference>